<feature type="region of interest" description="Disordered" evidence="7">
    <location>
        <begin position="1"/>
        <end position="38"/>
    </location>
</feature>
<evidence type="ECO:0000313" key="11">
    <source>
        <dbReference type="Proteomes" id="UP000001514"/>
    </source>
</evidence>
<evidence type="ECO:0000259" key="9">
    <source>
        <dbReference type="Pfam" id="PF01490"/>
    </source>
</evidence>
<keyword evidence="11" id="KW-1185">Reference proteome</keyword>
<dbReference type="Pfam" id="PF01490">
    <property type="entry name" value="Aa_trans"/>
    <property type="match status" value="1"/>
</dbReference>
<dbReference type="KEGG" id="smo:SELMODRAFT_99162"/>
<keyword evidence="4" id="KW-0029">Amino-acid transport</keyword>
<evidence type="ECO:0000256" key="3">
    <source>
        <dbReference type="ARBA" id="ARBA00022692"/>
    </source>
</evidence>
<gene>
    <name evidence="10" type="ORF">SELMODRAFT_99162</name>
</gene>
<dbReference type="HOGENOM" id="CLU_031160_2_1_1"/>
<keyword evidence="2" id="KW-0813">Transport</keyword>
<evidence type="ECO:0000256" key="4">
    <source>
        <dbReference type="ARBA" id="ARBA00022970"/>
    </source>
</evidence>
<evidence type="ECO:0000313" key="10">
    <source>
        <dbReference type="EMBL" id="EFJ25828.1"/>
    </source>
</evidence>
<dbReference type="InParanoid" id="D8RQB6"/>
<dbReference type="GO" id="GO:0016020">
    <property type="term" value="C:membrane"/>
    <property type="evidence" value="ECO:0000318"/>
    <property type="project" value="GO_Central"/>
</dbReference>
<protein>
    <recommendedName>
        <fullName evidence="9">Amino acid transporter transmembrane domain-containing protein</fullName>
    </recommendedName>
</protein>
<proteinExistence type="predicted"/>
<dbReference type="AlphaFoldDB" id="D8RQB6"/>
<accession>D8RQB6</accession>
<comment type="subcellular location">
    <subcellularLocation>
        <location evidence="1">Membrane</location>
    </subcellularLocation>
</comment>
<dbReference type="OrthoDB" id="40134at2759"/>
<feature type="transmembrane region" description="Helical" evidence="8">
    <location>
        <begin position="409"/>
        <end position="430"/>
    </location>
</feature>
<feature type="transmembrane region" description="Helical" evidence="8">
    <location>
        <begin position="106"/>
        <end position="133"/>
    </location>
</feature>
<feature type="compositionally biased region" description="Low complexity" evidence="7">
    <location>
        <begin position="9"/>
        <end position="21"/>
    </location>
</feature>
<feature type="transmembrane region" description="Helical" evidence="8">
    <location>
        <begin position="470"/>
        <end position="496"/>
    </location>
</feature>
<feature type="transmembrane region" description="Helical" evidence="8">
    <location>
        <begin position="364"/>
        <end position="388"/>
    </location>
</feature>
<evidence type="ECO:0000256" key="6">
    <source>
        <dbReference type="ARBA" id="ARBA00023136"/>
    </source>
</evidence>
<feature type="transmembrane region" description="Helical" evidence="8">
    <location>
        <begin position="436"/>
        <end position="458"/>
    </location>
</feature>
<feature type="transmembrane region" description="Helical" evidence="8">
    <location>
        <begin position="324"/>
        <end position="344"/>
    </location>
</feature>
<keyword evidence="5 8" id="KW-1133">Transmembrane helix</keyword>
<feature type="transmembrane region" description="Helical" evidence="8">
    <location>
        <begin position="234"/>
        <end position="255"/>
    </location>
</feature>
<dbReference type="FunCoup" id="D8RQB6">
    <property type="interactions" value="149"/>
</dbReference>
<evidence type="ECO:0000256" key="7">
    <source>
        <dbReference type="SAM" id="MobiDB-lite"/>
    </source>
</evidence>
<dbReference type="eggNOG" id="KOG1303">
    <property type="taxonomic scope" value="Eukaryota"/>
</dbReference>
<dbReference type="GO" id="GO:0015171">
    <property type="term" value="F:amino acid transmembrane transporter activity"/>
    <property type="evidence" value="ECO:0000318"/>
    <property type="project" value="GO_Central"/>
</dbReference>
<dbReference type="InterPro" id="IPR013057">
    <property type="entry name" value="AA_transpt_TM"/>
</dbReference>
<feature type="transmembrane region" description="Helical" evidence="8">
    <location>
        <begin position="209"/>
        <end position="228"/>
    </location>
</feature>
<dbReference type="STRING" id="88036.D8RQB6"/>
<evidence type="ECO:0000256" key="5">
    <source>
        <dbReference type="ARBA" id="ARBA00022989"/>
    </source>
</evidence>
<feature type="transmembrane region" description="Helical" evidence="8">
    <location>
        <begin position="165"/>
        <end position="188"/>
    </location>
</feature>
<keyword evidence="3 8" id="KW-0812">Transmembrane</keyword>
<dbReference type="EMBL" id="GL377586">
    <property type="protein sequence ID" value="EFJ25828.1"/>
    <property type="molecule type" value="Genomic_DNA"/>
</dbReference>
<dbReference type="PANTHER" id="PTHR48017">
    <property type="entry name" value="OS05G0424000 PROTEIN-RELATED"/>
    <property type="match status" value="1"/>
</dbReference>
<feature type="compositionally biased region" description="Polar residues" evidence="7">
    <location>
        <begin position="22"/>
        <end position="37"/>
    </location>
</feature>
<evidence type="ECO:0000256" key="1">
    <source>
        <dbReference type="ARBA" id="ARBA00004370"/>
    </source>
</evidence>
<dbReference type="GO" id="GO:0003333">
    <property type="term" value="P:amino acid transmembrane transport"/>
    <property type="evidence" value="ECO:0000318"/>
    <property type="project" value="GO_Central"/>
</dbReference>
<organism evidence="11">
    <name type="scientific">Selaginella moellendorffii</name>
    <name type="common">Spikemoss</name>
    <dbReference type="NCBI Taxonomy" id="88036"/>
    <lineage>
        <taxon>Eukaryota</taxon>
        <taxon>Viridiplantae</taxon>
        <taxon>Streptophyta</taxon>
        <taxon>Embryophyta</taxon>
        <taxon>Tracheophyta</taxon>
        <taxon>Lycopodiopsida</taxon>
        <taxon>Selaginellales</taxon>
        <taxon>Selaginellaceae</taxon>
        <taxon>Selaginella</taxon>
    </lineage>
</organism>
<dbReference type="OMA" id="CLTIAYF"/>
<sequence>MLTPQGNGTYTPTPSSTRPPSNLGSPARQQPNPSSRLLRSPKVLFSPIGTPMRKALTNMRAYLEDIGHITKLNPQEAWLPITASRNGNAYYSAFHNLNASIGFQALLLPVALTFLGWTWGVLALVAAFIWQLYTLWILIQLHEAVPGKRHSRYVELAQEAFGPKLGAWLAIFPVVNLSGGTATGLIIIGGGTLELFYRTVCRDCHGGSLTTVEWYLVFTILCAILAQLPNLNSIAGVSLVGAVMAVAYTTLVWTLSISRPRPPGITYDIVKPDHTAGNIFSVLNALGIIAFAFRGHNLVLEIQGTMPSSLKHPAKSPMWRGAKVAFAIVAACYFPIAIAGYWAYGRMMLPSGILFSMYALHPDIPSPWMAITFLFVVLNSISSFQIYSMPMFDAFEQSFTARKNKPTPLLARVAFRLFFTFFAFFVGVALPFISSFAGLLGGLTSVPVTFCYPCFMWLKIKKPPRFSFTWYLNWTLGILGIVFSITFTAGGIWSIVDSGLTLNFFNP</sequence>
<reference evidence="10 11" key="1">
    <citation type="journal article" date="2011" name="Science">
        <title>The Selaginella genome identifies genetic changes associated with the evolution of vascular plants.</title>
        <authorList>
            <person name="Banks J.A."/>
            <person name="Nishiyama T."/>
            <person name="Hasebe M."/>
            <person name="Bowman J.L."/>
            <person name="Gribskov M."/>
            <person name="dePamphilis C."/>
            <person name="Albert V.A."/>
            <person name="Aono N."/>
            <person name="Aoyama T."/>
            <person name="Ambrose B.A."/>
            <person name="Ashton N.W."/>
            <person name="Axtell M.J."/>
            <person name="Barker E."/>
            <person name="Barker M.S."/>
            <person name="Bennetzen J.L."/>
            <person name="Bonawitz N.D."/>
            <person name="Chapple C."/>
            <person name="Cheng C."/>
            <person name="Correa L.G."/>
            <person name="Dacre M."/>
            <person name="DeBarry J."/>
            <person name="Dreyer I."/>
            <person name="Elias M."/>
            <person name="Engstrom E.M."/>
            <person name="Estelle M."/>
            <person name="Feng L."/>
            <person name="Finet C."/>
            <person name="Floyd S.K."/>
            <person name="Frommer W.B."/>
            <person name="Fujita T."/>
            <person name="Gramzow L."/>
            <person name="Gutensohn M."/>
            <person name="Harholt J."/>
            <person name="Hattori M."/>
            <person name="Heyl A."/>
            <person name="Hirai T."/>
            <person name="Hiwatashi Y."/>
            <person name="Ishikawa M."/>
            <person name="Iwata M."/>
            <person name="Karol K.G."/>
            <person name="Koehler B."/>
            <person name="Kolukisaoglu U."/>
            <person name="Kubo M."/>
            <person name="Kurata T."/>
            <person name="Lalonde S."/>
            <person name="Li K."/>
            <person name="Li Y."/>
            <person name="Litt A."/>
            <person name="Lyons E."/>
            <person name="Manning G."/>
            <person name="Maruyama T."/>
            <person name="Michael T.P."/>
            <person name="Mikami K."/>
            <person name="Miyazaki S."/>
            <person name="Morinaga S."/>
            <person name="Murata T."/>
            <person name="Mueller-Roeber B."/>
            <person name="Nelson D.R."/>
            <person name="Obara M."/>
            <person name="Oguri Y."/>
            <person name="Olmstead R.G."/>
            <person name="Onodera N."/>
            <person name="Petersen B.L."/>
            <person name="Pils B."/>
            <person name="Prigge M."/>
            <person name="Rensing S.A."/>
            <person name="Riano-Pachon D.M."/>
            <person name="Roberts A.W."/>
            <person name="Sato Y."/>
            <person name="Scheller H.V."/>
            <person name="Schulz B."/>
            <person name="Schulz C."/>
            <person name="Shakirov E.V."/>
            <person name="Shibagaki N."/>
            <person name="Shinohara N."/>
            <person name="Shippen D.E."/>
            <person name="Soerensen I."/>
            <person name="Sotooka R."/>
            <person name="Sugimoto N."/>
            <person name="Sugita M."/>
            <person name="Sumikawa N."/>
            <person name="Tanurdzic M."/>
            <person name="Theissen G."/>
            <person name="Ulvskov P."/>
            <person name="Wakazuki S."/>
            <person name="Weng J.K."/>
            <person name="Willats W.W."/>
            <person name="Wipf D."/>
            <person name="Wolf P.G."/>
            <person name="Yang L."/>
            <person name="Zimmer A.D."/>
            <person name="Zhu Q."/>
            <person name="Mitros T."/>
            <person name="Hellsten U."/>
            <person name="Loque D."/>
            <person name="Otillar R."/>
            <person name="Salamov A."/>
            <person name="Schmutz J."/>
            <person name="Shapiro H."/>
            <person name="Lindquist E."/>
            <person name="Lucas S."/>
            <person name="Rokhsar D."/>
            <person name="Grigoriev I.V."/>
        </authorList>
    </citation>
    <scope>NUCLEOTIDE SEQUENCE [LARGE SCALE GENOMIC DNA]</scope>
</reference>
<name>D8RQB6_SELML</name>
<keyword evidence="6 8" id="KW-0472">Membrane</keyword>
<dbReference type="Proteomes" id="UP000001514">
    <property type="component" value="Unassembled WGS sequence"/>
</dbReference>
<evidence type="ECO:0000256" key="8">
    <source>
        <dbReference type="SAM" id="Phobius"/>
    </source>
</evidence>
<feature type="domain" description="Amino acid transporter transmembrane" evidence="9">
    <location>
        <begin position="86"/>
        <end position="494"/>
    </location>
</feature>
<evidence type="ECO:0000256" key="2">
    <source>
        <dbReference type="ARBA" id="ARBA00022448"/>
    </source>
</evidence>
<dbReference type="Gramene" id="EFJ25828">
    <property type="protein sequence ID" value="EFJ25828"/>
    <property type="gene ID" value="SELMODRAFT_99162"/>
</dbReference>